<feature type="signal peptide" evidence="7">
    <location>
        <begin position="1"/>
        <end position="21"/>
    </location>
</feature>
<evidence type="ECO:0000256" key="2">
    <source>
        <dbReference type="ARBA" id="ARBA00022525"/>
    </source>
</evidence>
<proteinExistence type="evidence at transcript level"/>
<evidence type="ECO:0000256" key="5">
    <source>
        <dbReference type="ARBA" id="ARBA00023157"/>
    </source>
</evidence>
<dbReference type="MEROPS" id="I19.011"/>
<evidence type="ECO:0000256" key="1">
    <source>
        <dbReference type="ARBA" id="ARBA00004613"/>
    </source>
</evidence>
<dbReference type="GO" id="GO:0004867">
    <property type="term" value="F:serine-type endopeptidase inhibitor activity"/>
    <property type="evidence" value="ECO:0007669"/>
    <property type="project" value="UniProtKB-UniRule"/>
</dbReference>
<dbReference type="AlphaFoldDB" id="Q8MYK3"/>
<reference evidence="10" key="3">
    <citation type="submission" date="2002-02" db="EMBL/GenBank/DDBJ databases">
        <authorList>
            <person name="VandenBroeck J.J.M."/>
        </authorList>
    </citation>
    <scope>NUCLEOTIDE SEQUENCE</scope>
    <source>
        <tissue evidence="10">Fat body</tissue>
    </source>
</reference>
<accession>Q8MYK3</accession>
<keyword evidence="2 7" id="KW-0964">Secreted</keyword>
<feature type="domain" description="Pacifastin" evidence="9">
    <location>
        <begin position="75"/>
        <end position="110"/>
    </location>
</feature>
<feature type="site" description="Reactive bond" evidence="8">
    <location>
        <begin position="143"/>
        <end position="144"/>
    </location>
</feature>
<feature type="disulfide bond" evidence="8">
    <location>
        <begin position="35"/>
        <end position="53"/>
    </location>
</feature>
<name>Q8MYK3_SCHGR</name>
<dbReference type="InterPro" id="IPR016307">
    <property type="entry name" value="Prtase-inh_pacifastin"/>
</dbReference>
<keyword evidence="7" id="KW-0732">Signal</keyword>
<dbReference type="EMBL" id="AJ437311">
    <property type="protein sequence ID" value="CAD24808.1"/>
    <property type="molecule type" value="mRNA"/>
</dbReference>
<feature type="chain" id="PRO_5019883535" description="Protease inhibitor" evidence="7">
    <location>
        <begin position="22"/>
        <end position="151"/>
    </location>
</feature>
<comment type="similarity">
    <text evidence="6 7 8">Belongs to the protease inhibitor I19 family.</text>
</comment>
<evidence type="ECO:0000259" key="9">
    <source>
        <dbReference type="PROSITE" id="PS51446"/>
    </source>
</evidence>
<dbReference type="Pfam" id="PF05375">
    <property type="entry name" value="Pacifastin_I"/>
    <property type="match status" value="3"/>
</dbReference>
<comment type="subcellular location">
    <subcellularLocation>
        <location evidence="1 7">Secreted</location>
    </subcellularLocation>
</comment>
<feature type="domain" description="Pacifastin" evidence="9">
    <location>
        <begin position="114"/>
        <end position="149"/>
    </location>
</feature>
<gene>
    <name evidence="10" type="primary">pp-3p</name>
</gene>
<dbReference type="OrthoDB" id="10026631at2759"/>
<reference evidence="10" key="2">
    <citation type="journal article" date="2002" name="Insect Mol. Biol.">
        <title>Cloning of two cDNAs encoding isoforms of a pacifastin-related precursor polypeptide in the desert locust, Schistocerca gregaria: analysis of stage- and tissue-dependent expression.</title>
        <authorList>
            <person name="Simonet G."/>
            <person name="Claeys I."/>
            <person name="November T."/>
            <person name="Wataleb S."/>
            <person name="Janssen T."/>
            <person name="Maes R."/>
            <person name="De Loof A."/>
            <person name="Vanden Broeck J."/>
        </authorList>
    </citation>
    <scope>NUCLEOTIDE SEQUENCE</scope>
    <source>
        <tissue evidence="10">Fat body</tissue>
    </source>
</reference>
<reference evidence="10" key="1">
    <citation type="journal article" date="2002" name="Comp. Biochem. Physiol.">
        <title>Structural and functional properties of a novel serine protease inhibiting peptide family in arthropods.</title>
        <authorList>
            <person name="Simonet G."/>
            <person name="Claeys I."/>
            <person name="Vanden Broeck J."/>
        </authorList>
    </citation>
    <scope>NUCLEOTIDE SEQUENCE</scope>
    <source>
        <tissue evidence="10">Fat body</tissue>
    </source>
</reference>
<keyword evidence="3 7" id="KW-0646">Protease inhibitor</keyword>
<dbReference type="InterPro" id="IPR008037">
    <property type="entry name" value="Pacifastin_dom"/>
</dbReference>
<organism evidence="10">
    <name type="scientific">Schistocerca gregaria</name>
    <name type="common">Desert locust</name>
    <name type="synonym">Gryllus gregarius</name>
    <dbReference type="NCBI Taxonomy" id="7010"/>
    <lineage>
        <taxon>Eukaryota</taxon>
        <taxon>Metazoa</taxon>
        <taxon>Ecdysozoa</taxon>
        <taxon>Arthropoda</taxon>
        <taxon>Hexapoda</taxon>
        <taxon>Insecta</taxon>
        <taxon>Pterygota</taxon>
        <taxon>Neoptera</taxon>
        <taxon>Polyneoptera</taxon>
        <taxon>Orthoptera</taxon>
        <taxon>Caelifera</taxon>
        <taxon>Acrididea</taxon>
        <taxon>Acridomorpha</taxon>
        <taxon>Acridoidea</taxon>
        <taxon>Acrididae</taxon>
        <taxon>Cyrtacanthacridinae</taxon>
        <taxon>Schistocerca</taxon>
    </lineage>
</organism>
<protein>
    <recommendedName>
        <fullName evidence="7">Protease inhibitor</fullName>
    </recommendedName>
</protein>
<keyword evidence="4 7" id="KW-0722">Serine protease inhibitor</keyword>
<feature type="domain" description="Pacifastin" evidence="9">
    <location>
        <begin position="22"/>
        <end position="56"/>
    </location>
</feature>
<evidence type="ECO:0000256" key="6">
    <source>
        <dbReference type="ARBA" id="ARBA00029459"/>
    </source>
</evidence>
<sequence length="151" mass="16136">MNTAASVLVLFLLALGPLVDAEKECTPGETKKLDCNTCFCSDSGIWGCTLMGCRTYTLQPAPTPGEEATRVRRSEGHCTPNTTFKKDCNTCSCNRDGTAAVCTLKACLSRSKREVSCTPGATYKEGCNICRCRSDGKSGACTRKICPVDSN</sequence>
<evidence type="ECO:0000256" key="8">
    <source>
        <dbReference type="PROSITE-ProRule" id="PRU00776"/>
    </source>
</evidence>
<comment type="caution">
    <text evidence="8">Lacks conserved residue(s) required for the propagation of feature annotation.</text>
</comment>
<feature type="disulfide bond" evidence="8">
    <location>
        <begin position="38"/>
        <end position="48"/>
    </location>
</feature>
<dbReference type="GO" id="GO:0005576">
    <property type="term" value="C:extracellular region"/>
    <property type="evidence" value="ECO:0007669"/>
    <property type="project" value="UniProtKB-SubCell"/>
</dbReference>
<feature type="disulfide bond" evidence="8">
    <location>
        <begin position="78"/>
        <end position="93"/>
    </location>
</feature>
<dbReference type="SUPFAM" id="SSF57283">
    <property type="entry name" value="PMP inhibitors"/>
    <property type="match status" value="3"/>
</dbReference>
<feature type="disulfide bond" evidence="8">
    <location>
        <begin position="117"/>
        <end position="132"/>
    </location>
</feature>
<feature type="site" description="Reactive bond" evidence="8">
    <location>
        <begin position="104"/>
        <end position="105"/>
    </location>
</feature>
<evidence type="ECO:0000313" key="10">
    <source>
        <dbReference type="EMBL" id="CAD24808.1"/>
    </source>
</evidence>
<dbReference type="PROSITE" id="PS51446">
    <property type="entry name" value="PACIFASTIN"/>
    <property type="match status" value="3"/>
</dbReference>
<keyword evidence="5 8" id="KW-1015">Disulfide bond</keyword>
<dbReference type="InterPro" id="IPR036201">
    <property type="entry name" value="Pacifastin_dom_sf"/>
</dbReference>
<evidence type="ECO:0000256" key="3">
    <source>
        <dbReference type="ARBA" id="ARBA00022690"/>
    </source>
</evidence>
<evidence type="ECO:0000256" key="7">
    <source>
        <dbReference type="PIRNR" id="PIRNR001625"/>
    </source>
</evidence>
<dbReference type="PIRSF" id="PIRSF001625">
    <property type="entry name" value="Prot_inhib_pacifastin"/>
    <property type="match status" value="1"/>
</dbReference>
<feature type="disulfide bond" evidence="8">
    <location>
        <begin position="25"/>
        <end position="40"/>
    </location>
</feature>
<reference evidence="10" key="4">
    <citation type="journal article" date="2003" name="Peptides">
        <title>Genomics, evolution and biological functions of the pacifastin peptide family: a conserved serine protease inhibitor family in arthropods.</title>
        <authorList>
            <person name="Simonet G."/>
            <person name="Claeys I."/>
            <person name="Franssens V."/>
            <person name="De Loof A."/>
            <person name="Vanden Broeck J."/>
        </authorList>
    </citation>
    <scope>NUCLEOTIDE SEQUENCE</scope>
    <source>
        <tissue evidence="10">Fat body</tissue>
    </source>
</reference>
<evidence type="ECO:0000256" key="4">
    <source>
        <dbReference type="ARBA" id="ARBA00022900"/>
    </source>
</evidence>